<accession>A0A7X2L9F6</accession>
<evidence type="ECO:0000313" key="2">
    <source>
        <dbReference type="EMBL" id="MRS97835.1"/>
    </source>
</evidence>
<dbReference type="EMBL" id="WJYN01000001">
    <property type="protein sequence ID" value="MRS97835.1"/>
    <property type="molecule type" value="Genomic_DNA"/>
</dbReference>
<dbReference type="AlphaFoldDB" id="A0A7X2L9F6"/>
<dbReference type="PROSITE" id="PS51318">
    <property type="entry name" value="TAT"/>
    <property type="match status" value="1"/>
</dbReference>
<evidence type="ECO:0000256" key="1">
    <source>
        <dbReference type="SAM" id="SignalP"/>
    </source>
</evidence>
<evidence type="ECO:0000313" key="3">
    <source>
        <dbReference type="Proteomes" id="UP000441032"/>
    </source>
</evidence>
<dbReference type="RefSeq" id="WP_065854632.1">
    <property type="nucleotide sequence ID" value="NZ_CP104382.1"/>
</dbReference>
<name>A0A7X2L9F6_RALPI</name>
<gene>
    <name evidence="2" type="ORF">GJQ57_04105</name>
</gene>
<sequence>MNSRLFSAVSRRALLAMVATVSASAALLSQPATASIQPNFDAPAATQAGRFDPYTQGADRQADTYGYLSWKNDRFDPYSQGADRQADTYGYLSWKNDRFDPYSQGADRQADTYGYLSWNGDASYPNGGAASRA</sequence>
<comment type="caution">
    <text evidence="2">The sequence shown here is derived from an EMBL/GenBank/DDBJ whole genome shotgun (WGS) entry which is preliminary data.</text>
</comment>
<feature type="chain" id="PRO_5030591132" evidence="1">
    <location>
        <begin position="35"/>
        <end position="133"/>
    </location>
</feature>
<dbReference type="InterPro" id="IPR006311">
    <property type="entry name" value="TAT_signal"/>
</dbReference>
<keyword evidence="1" id="KW-0732">Signal</keyword>
<dbReference type="Proteomes" id="UP000441032">
    <property type="component" value="Unassembled WGS sequence"/>
</dbReference>
<proteinExistence type="predicted"/>
<organism evidence="2 3">
    <name type="scientific">Ralstonia pickettii</name>
    <name type="common">Burkholderia pickettii</name>
    <dbReference type="NCBI Taxonomy" id="329"/>
    <lineage>
        <taxon>Bacteria</taxon>
        <taxon>Pseudomonadati</taxon>
        <taxon>Pseudomonadota</taxon>
        <taxon>Betaproteobacteria</taxon>
        <taxon>Burkholderiales</taxon>
        <taxon>Burkholderiaceae</taxon>
        <taxon>Ralstonia</taxon>
    </lineage>
</organism>
<reference evidence="2 3" key="1">
    <citation type="submission" date="2019-11" db="EMBL/GenBank/DDBJ databases">
        <title>Phenotypic characterization of an OXA-22 and OXA-60 co-producing Ralstonia pickettii clinical strain.</title>
        <authorList>
            <person name="He F."/>
        </authorList>
    </citation>
    <scope>NUCLEOTIDE SEQUENCE [LARGE SCALE GENOMIC DNA]</scope>
    <source>
        <strain evidence="2 3">PSLESD1</strain>
    </source>
</reference>
<protein>
    <submittedName>
        <fullName evidence="2">Uncharacterized protein</fullName>
    </submittedName>
</protein>
<feature type="signal peptide" evidence="1">
    <location>
        <begin position="1"/>
        <end position="34"/>
    </location>
</feature>